<evidence type="ECO:0000313" key="2">
    <source>
        <dbReference type="Proteomes" id="UP000030101"/>
    </source>
</evidence>
<proteinExistence type="predicted"/>
<sequence length="64" mass="7617">MAKRLRTKVLGEIMILKKAEAIMLRLFRYQIITIRTLQGNRISSYLSSSLKYLWRSLIYKVALR</sequence>
<name>A0ABR4XM68_9PORP</name>
<gene>
    <name evidence="1" type="ORF">HQ43_02795</name>
</gene>
<dbReference type="Proteomes" id="UP000030101">
    <property type="component" value="Unassembled WGS sequence"/>
</dbReference>
<comment type="caution">
    <text evidence="1">The sequence shown here is derived from an EMBL/GenBank/DDBJ whole genome shotgun (WGS) entry which is preliminary data.</text>
</comment>
<reference evidence="1 2" key="1">
    <citation type="submission" date="2014-08" db="EMBL/GenBank/DDBJ databases">
        <title>Porphyromonas canoris strain:OH2762 Genome sequencing.</title>
        <authorList>
            <person name="Wallis C."/>
            <person name="Deusch O."/>
            <person name="O'Flynn C."/>
            <person name="Davis I."/>
            <person name="Jospin G."/>
            <person name="Darling A.E."/>
            <person name="Coil D.A."/>
            <person name="Alexiev A."/>
            <person name="Horsfall A."/>
            <person name="Kirkwood N."/>
            <person name="Harris S."/>
            <person name="Eisen J.A."/>
        </authorList>
    </citation>
    <scope>NUCLEOTIDE SEQUENCE [LARGE SCALE GENOMIC DNA]</scope>
    <source>
        <strain evidence="2">COT-108 OH2762</strain>
    </source>
</reference>
<organism evidence="1 2">
    <name type="scientific">Porphyromonas canoris</name>
    <dbReference type="NCBI Taxonomy" id="36875"/>
    <lineage>
        <taxon>Bacteria</taxon>
        <taxon>Pseudomonadati</taxon>
        <taxon>Bacteroidota</taxon>
        <taxon>Bacteroidia</taxon>
        <taxon>Bacteroidales</taxon>
        <taxon>Porphyromonadaceae</taxon>
        <taxon>Porphyromonas</taxon>
    </lineage>
</organism>
<protein>
    <submittedName>
        <fullName evidence="1">Uncharacterized protein</fullName>
    </submittedName>
</protein>
<evidence type="ECO:0000313" key="1">
    <source>
        <dbReference type="EMBL" id="KGN93125.1"/>
    </source>
</evidence>
<dbReference type="EMBL" id="JQZV01000005">
    <property type="protein sequence ID" value="KGN93125.1"/>
    <property type="molecule type" value="Genomic_DNA"/>
</dbReference>
<accession>A0ABR4XM68</accession>
<keyword evidence="2" id="KW-1185">Reference proteome</keyword>